<keyword evidence="4" id="KW-0274">FAD</keyword>
<dbReference type="InterPro" id="IPR016167">
    <property type="entry name" value="FAD-bd_PCMH_sub1"/>
</dbReference>
<dbReference type="InterPro" id="IPR036318">
    <property type="entry name" value="FAD-bd_PCMH-like_sf"/>
</dbReference>
<dbReference type="PANTHER" id="PTHR42973:SF39">
    <property type="entry name" value="FAD-BINDING PCMH-TYPE DOMAIN-CONTAINING PROTEIN"/>
    <property type="match status" value="1"/>
</dbReference>
<dbReference type="PROSITE" id="PS51387">
    <property type="entry name" value="FAD_PCMH"/>
    <property type="match status" value="1"/>
</dbReference>
<comment type="caution">
    <text evidence="7">The sequence shown here is derived from an EMBL/GenBank/DDBJ whole genome shotgun (WGS) entry which is preliminary data.</text>
</comment>
<organism evidence="7 8">
    <name type="scientific">Bacillus thuringiensis serovar sooncheon</name>
    <dbReference type="NCBI Taxonomy" id="180891"/>
    <lineage>
        <taxon>Bacteria</taxon>
        <taxon>Bacillati</taxon>
        <taxon>Bacillota</taxon>
        <taxon>Bacilli</taxon>
        <taxon>Bacillales</taxon>
        <taxon>Bacillaceae</taxon>
        <taxon>Bacillus</taxon>
        <taxon>Bacillus cereus group</taxon>
    </lineage>
</organism>
<dbReference type="RefSeq" id="WP_065212486.1">
    <property type="nucleotide sequence ID" value="NZ_NFCY01000029.1"/>
</dbReference>
<feature type="domain" description="FAD-binding PCMH-type" evidence="6">
    <location>
        <begin position="32"/>
        <end position="203"/>
    </location>
</feature>
<dbReference type="InterPro" id="IPR006094">
    <property type="entry name" value="Oxid_FAD_bind_N"/>
</dbReference>
<dbReference type="Proteomes" id="UP000194733">
    <property type="component" value="Unassembled WGS sequence"/>
</dbReference>
<evidence type="ECO:0000256" key="3">
    <source>
        <dbReference type="ARBA" id="ARBA00022630"/>
    </source>
</evidence>
<comment type="cofactor">
    <cofactor evidence="1">
        <name>FAD</name>
        <dbReference type="ChEBI" id="CHEBI:57692"/>
    </cofactor>
</comment>
<dbReference type="InterPro" id="IPR012951">
    <property type="entry name" value="BBE"/>
</dbReference>
<evidence type="ECO:0000256" key="5">
    <source>
        <dbReference type="ARBA" id="ARBA00023002"/>
    </source>
</evidence>
<dbReference type="AlphaFoldDB" id="A0A9Q5SE35"/>
<gene>
    <name evidence="7" type="ORF">BK724_25155</name>
</gene>
<dbReference type="Pfam" id="PF08031">
    <property type="entry name" value="BBE"/>
    <property type="match status" value="1"/>
</dbReference>
<dbReference type="PANTHER" id="PTHR42973">
    <property type="entry name" value="BINDING OXIDOREDUCTASE, PUTATIVE (AFU_ORTHOLOGUE AFUA_1G17690)-RELATED"/>
    <property type="match status" value="1"/>
</dbReference>
<dbReference type="Gene3D" id="3.30.465.10">
    <property type="match status" value="1"/>
</dbReference>
<dbReference type="InterPro" id="IPR016169">
    <property type="entry name" value="FAD-bd_PCMH_sub2"/>
</dbReference>
<keyword evidence="3" id="KW-0285">Flavoprotein</keyword>
<sequence>MYYDKKPKLTGRIVTSEDLQYDIARRGFNTFFNKYPLVIVFAQKTQDVVNAVRWAQYKNIPIRVRSGGHNYEGLSINNAGIVIDVSEMNQIELDSNLKTVTVGAGCQNFNLTKTLGNENLVVPNGICPTPSIAGITLGGGHGILSRPLGLLLDHLLEVEMVGANGRIFHANDHEHSDLFWALRGGGGGNFGICTAFRYRTHQVETVGFAEVSWKLSDLKPVLQAWQKYITCSADKRFTPTLLISSEGQPELLMQGIFLGTAQELDTLLQPLLQTGSPMQVTIKDISFLEAATLVSERQPTTPLPFKCMEPYVYSLLPEKGISTIEKFIIDPPLNSSVLLFFQGLGGKVAEIPTHATAYFHREALAKMVIFSTWNKPEGAAQGIHWVETFYKSMIPFTKGIYVNAPNLSLENWPALYYGTNFNRLTQVKTKYDVQNIFNFPQSIPIV</sequence>
<name>A0A9Q5SE35_BACTU</name>
<dbReference type="PROSITE" id="PS00862">
    <property type="entry name" value="OX2_COVAL_FAD"/>
    <property type="match status" value="1"/>
</dbReference>
<comment type="similarity">
    <text evidence="2">Belongs to the oxygen-dependent FAD-linked oxidoreductase family.</text>
</comment>
<dbReference type="Gene3D" id="3.30.43.10">
    <property type="entry name" value="Uridine Diphospho-n-acetylenolpyruvylglucosamine Reductase, domain 2"/>
    <property type="match status" value="1"/>
</dbReference>
<accession>A0A9Q5SE35</accession>
<evidence type="ECO:0000256" key="2">
    <source>
        <dbReference type="ARBA" id="ARBA00005466"/>
    </source>
</evidence>
<dbReference type="GO" id="GO:0071949">
    <property type="term" value="F:FAD binding"/>
    <property type="evidence" value="ECO:0007669"/>
    <property type="project" value="InterPro"/>
</dbReference>
<evidence type="ECO:0000256" key="4">
    <source>
        <dbReference type="ARBA" id="ARBA00022827"/>
    </source>
</evidence>
<dbReference type="EMBL" id="NFCY01000029">
    <property type="protein sequence ID" value="OTX42654.1"/>
    <property type="molecule type" value="Genomic_DNA"/>
</dbReference>
<dbReference type="InterPro" id="IPR050416">
    <property type="entry name" value="FAD-linked_Oxidoreductase"/>
</dbReference>
<evidence type="ECO:0000313" key="7">
    <source>
        <dbReference type="EMBL" id="OTX42654.1"/>
    </source>
</evidence>
<dbReference type="SUPFAM" id="SSF56176">
    <property type="entry name" value="FAD-binding/transporter-associated domain-like"/>
    <property type="match status" value="1"/>
</dbReference>
<dbReference type="Gene3D" id="3.40.462.20">
    <property type="match status" value="1"/>
</dbReference>
<dbReference type="InterPro" id="IPR006093">
    <property type="entry name" value="Oxy_OxRdtase_FAD_BS"/>
</dbReference>
<evidence type="ECO:0000256" key="1">
    <source>
        <dbReference type="ARBA" id="ARBA00001974"/>
    </source>
</evidence>
<proteinExistence type="inferred from homology"/>
<dbReference type="GO" id="GO:0016491">
    <property type="term" value="F:oxidoreductase activity"/>
    <property type="evidence" value="ECO:0007669"/>
    <property type="project" value="UniProtKB-KW"/>
</dbReference>
<evidence type="ECO:0000259" key="6">
    <source>
        <dbReference type="PROSITE" id="PS51387"/>
    </source>
</evidence>
<keyword evidence="5" id="KW-0560">Oxidoreductase</keyword>
<reference evidence="7 8" key="1">
    <citation type="submission" date="2016-10" db="EMBL/GenBank/DDBJ databases">
        <title>Comparative genomics of Bacillus thuringiensis reveals a path to pathogens against multiple invertebrate hosts.</title>
        <authorList>
            <person name="Zheng J."/>
            <person name="Gao Q."/>
            <person name="Liu H."/>
            <person name="Peng D."/>
            <person name="Ruan L."/>
            <person name="Sun M."/>
        </authorList>
    </citation>
    <scope>NUCLEOTIDE SEQUENCE [LARGE SCALE GENOMIC DNA]</scope>
    <source>
        <strain evidence="7">BGSC 4BB1</strain>
    </source>
</reference>
<protein>
    <submittedName>
        <fullName evidence="7">FAD-dependent oxidase</fullName>
    </submittedName>
</protein>
<evidence type="ECO:0000313" key="8">
    <source>
        <dbReference type="Proteomes" id="UP000194733"/>
    </source>
</evidence>
<dbReference type="Pfam" id="PF01565">
    <property type="entry name" value="FAD_binding_4"/>
    <property type="match status" value="1"/>
</dbReference>
<dbReference type="InterPro" id="IPR016166">
    <property type="entry name" value="FAD-bd_PCMH"/>
</dbReference>